<sequence length="101" mass="11370">MAMYGVILLAYVDVMDVRSRLGLVSTRGRDVTIDLVCVDVPRPIACTNSFCCLYEVNLSTNRYAIPVVHFTCTSFPFHMLSFQLNRIKCSLIGRFIVSTLT</sequence>
<proteinExistence type="predicted"/>
<keyword evidence="2" id="KW-1185">Reference proteome</keyword>
<comment type="caution">
    <text evidence="1">The sequence shown here is derived from an EMBL/GenBank/DDBJ whole genome shotgun (WGS) entry which is preliminary data.</text>
</comment>
<protein>
    <submittedName>
        <fullName evidence="1">Uncharacterized protein</fullName>
    </submittedName>
</protein>
<organism evidence="1 2">
    <name type="scientific">Toxocara canis</name>
    <name type="common">Canine roundworm</name>
    <dbReference type="NCBI Taxonomy" id="6265"/>
    <lineage>
        <taxon>Eukaryota</taxon>
        <taxon>Metazoa</taxon>
        <taxon>Ecdysozoa</taxon>
        <taxon>Nematoda</taxon>
        <taxon>Chromadorea</taxon>
        <taxon>Rhabditida</taxon>
        <taxon>Spirurina</taxon>
        <taxon>Ascaridomorpha</taxon>
        <taxon>Ascaridoidea</taxon>
        <taxon>Toxocaridae</taxon>
        <taxon>Toxocara</taxon>
    </lineage>
</organism>
<gene>
    <name evidence="1" type="ORF">Tcan_00774</name>
</gene>
<dbReference type="EMBL" id="JPKZ01001175">
    <property type="protein sequence ID" value="KHN83630.1"/>
    <property type="molecule type" value="Genomic_DNA"/>
</dbReference>
<dbReference type="AlphaFoldDB" id="A0A0B2VRI0"/>
<dbReference type="Proteomes" id="UP000031036">
    <property type="component" value="Unassembled WGS sequence"/>
</dbReference>
<reference evidence="1 2" key="1">
    <citation type="submission" date="2014-11" db="EMBL/GenBank/DDBJ databases">
        <title>Genetic blueprint of the zoonotic pathogen Toxocara canis.</title>
        <authorList>
            <person name="Zhu X.-Q."/>
            <person name="Korhonen P.K."/>
            <person name="Cai H."/>
            <person name="Young N.D."/>
            <person name="Nejsum P."/>
            <person name="von Samson-Himmelstjerna G."/>
            <person name="Boag P.R."/>
            <person name="Tan P."/>
            <person name="Li Q."/>
            <person name="Min J."/>
            <person name="Yang Y."/>
            <person name="Wang X."/>
            <person name="Fang X."/>
            <person name="Hall R.S."/>
            <person name="Hofmann A."/>
            <person name="Sternberg P.W."/>
            <person name="Jex A.R."/>
            <person name="Gasser R.B."/>
        </authorList>
    </citation>
    <scope>NUCLEOTIDE SEQUENCE [LARGE SCALE GENOMIC DNA]</scope>
    <source>
        <strain evidence="1">PN_DK_2014</strain>
    </source>
</reference>
<evidence type="ECO:0000313" key="1">
    <source>
        <dbReference type="EMBL" id="KHN83630.1"/>
    </source>
</evidence>
<feature type="non-terminal residue" evidence="1">
    <location>
        <position position="101"/>
    </location>
</feature>
<evidence type="ECO:0000313" key="2">
    <source>
        <dbReference type="Proteomes" id="UP000031036"/>
    </source>
</evidence>
<name>A0A0B2VRI0_TOXCA</name>
<accession>A0A0B2VRI0</accession>